<keyword evidence="2" id="KW-1185">Reference proteome</keyword>
<evidence type="ECO:0000313" key="2">
    <source>
        <dbReference type="Proteomes" id="UP000821865"/>
    </source>
</evidence>
<comment type="caution">
    <text evidence="1">The sequence shown here is derived from an EMBL/GenBank/DDBJ whole genome shotgun (WGS) entry which is preliminary data.</text>
</comment>
<organism evidence="1 2">
    <name type="scientific">Dermacentor silvarum</name>
    <name type="common">Tick</name>
    <dbReference type="NCBI Taxonomy" id="543639"/>
    <lineage>
        <taxon>Eukaryota</taxon>
        <taxon>Metazoa</taxon>
        <taxon>Ecdysozoa</taxon>
        <taxon>Arthropoda</taxon>
        <taxon>Chelicerata</taxon>
        <taxon>Arachnida</taxon>
        <taxon>Acari</taxon>
        <taxon>Parasitiformes</taxon>
        <taxon>Ixodida</taxon>
        <taxon>Ixodoidea</taxon>
        <taxon>Ixodidae</taxon>
        <taxon>Rhipicephalinae</taxon>
        <taxon>Dermacentor</taxon>
    </lineage>
</organism>
<dbReference type="EMBL" id="CM023480">
    <property type="protein sequence ID" value="KAH7971376.1"/>
    <property type="molecule type" value="Genomic_DNA"/>
</dbReference>
<gene>
    <name evidence="1" type="ORF">HPB49_022969</name>
</gene>
<name>A0ACB8DL83_DERSI</name>
<protein>
    <submittedName>
        <fullName evidence="1">Uncharacterized protein</fullName>
    </submittedName>
</protein>
<proteinExistence type="predicted"/>
<dbReference type="Proteomes" id="UP000821865">
    <property type="component" value="Chromosome 11"/>
</dbReference>
<accession>A0ACB8DL83</accession>
<evidence type="ECO:0000313" key="1">
    <source>
        <dbReference type="EMBL" id="KAH7971376.1"/>
    </source>
</evidence>
<reference evidence="1" key="1">
    <citation type="submission" date="2020-05" db="EMBL/GenBank/DDBJ databases">
        <title>Large-scale comparative analyses of tick genomes elucidate their genetic diversity and vector capacities.</title>
        <authorList>
            <person name="Jia N."/>
            <person name="Wang J."/>
            <person name="Shi W."/>
            <person name="Du L."/>
            <person name="Sun Y."/>
            <person name="Zhan W."/>
            <person name="Jiang J."/>
            <person name="Wang Q."/>
            <person name="Zhang B."/>
            <person name="Ji P."/>
            <person name="Sakyi L.B."/>
            <person name="Cui X."/>
            <person name="Yuan T."/>
            <person name="Jiang B."/>
            <person name="Yang W."/>
            <person name="Lam T.T.-Y."/>
            <person name="Chang Q."/>
            <person name="Ding S."/>
            <person name="Wang X."/>
            <person name="Zhu J."/>
            <person name="Ruan X."/>
            <person name="Zhao L."/>
            <person name="Wei J."/>
            <person name="Que T."/>
            <person name="Du C."/>
            <person name="Cheng J."/>
            <person name="Dai P."/>
            <person name="Han X."/>
            <person name="Huang E."/>
            <person name="Gao Y."/>
            <person name="Liu J."/>
            <person name="Shao H."/>
            <person name="Ye R."/>
            <person name="Li L."/>
            <person name="Wei W."/>
            <person name="Wang X."/>
            <person name="Wang C."/>
            <person name="Yang T."/>
            <person name="Huo Q."/>
            <person name="Li W."/>
            <person name="Guo W."/>
            <person name="Chen H."/>
            <person name="Zhou L."/>
            <person name="Ni X."/>
            <person name="Tian J."/>
            <person name="Zhou Y."/>
            <person name="Sheng Y."/>
            <person name="Liu T."/>
            <person name="Pan Y."/>
            <person name="Xia L."/>
            <person name="Li J."/>
            <person name="Zhao F."/>
            <person name="Cao W."/>
        </authorList>
    </citation>
    <scope>NUCLEOTIDE SEQUENCE</scope>
    <source>
        <strain evidence="1">Dsil-2018</strain>
    </source>
</reference>
<sequence>MQLVVDTGILEGRVTIRLLTLNQSVKFRGFFIRAMALKGSNWVFFSGVFEKDAKFQDSLYISCDGHEKTAVSHGDGKDKVEVVVHWRPEPIPKDLVQVIFRATVVQTHDIYFLKVDSRSLLFGAADPAMFRRMTLVDLHGYCVVSAAVWLFYAWVV</sequence>